<evidence type="ECO:0000313" key="2">
    <source>
        <dbReference type="EMBL" id="OCT52491.1"/>
    </source>
</evidence>
<gene>
    <name evidence="2" type="ORF">CLCR_10776</name>
</gene>
<dbReference type="Proteomes" id="UP000094526">
    <property type="component" value="Unassembled WGS sequence"/>
</dbReference>
<feature type="compositionally biased region" description="Acidic residues" evidence="1">
    <location>
        <begin position="201"/>
        <end position="225"/>
    </location>
</feature>
<feature type="compositionally biased region" description="Basic residues" evidence="1">
    <location>
        <begin position="1"/>
        <end position="13"/>
    </location>
</feature>
<dbReference type="VEuPathDB" id="FungiDB:CLCR_10776"/>
<reference evidence="3" key="1">
    <citation type="submission" date="2015-07" db="EMBL/GenBank/DDBJ databases">
        <authorList>
            <person name="Teixeira M.M."/>
            <person name="Souza R.C."/>
            <person name="Almeida L.G."/>
            <person name="Vicente V.A."/>
            <person name="de Hoog S."/>
            <person name="Bocca A.L."/>
            <person name="de Almeida S.R."/>
            <person name="Vasconcelos A.T."/>
            <person name="Felipe M.S."/>
        </authorList>
    </citation>
    <scope>NUCLEOTIDE SEQUENCE [LARGE SCALE GENOMIC DNA]</scope>
    <source>
        <strain evidence="3">KSF</strain>
    </source>
</reference>
<feature type="region of interest" description="Disordered" evidence="1">
    <location>
        <begin position="1"/>
        <end position="25"/>
    </location>
</feature>
<name>A0A1C1CVH9_9EURO</name>
<comment type="caution">
    <text evidence="2">The sequence shown here is derived from an EMBL/GenBank/DDBJ whole genome shotgun (WGS) entry which is preliminary data.</text>
</comment>
<protein>
    <submittedName>
        <fullName evidence="2">Uncharacterized protein</fullName>
    </submittedName>
</protein>
<dbReference type="AlphaFoldDB" id="A0A1C1CVH9"/>
<dbReference type="OrthoDB" id="4158433at2759"/>
<keyword evidence="3" id="KW-1185">Reference proteome</keyword>
<proteinExistence type="predicted"/>
<dbReference type="EMBL" id="LGRB01000008">
    <property type="protein sequence ID" value="OCT52491.1"/>
    <property type="molecule type" value="Genomic_DNA"/>
</dbReference>
<dbReference type="VEuPathDB" id="FungiDB:G647_03888"/>
<sequence length="234" mass="25651">MAPRRKARNNKSKKNQEENPRPPTTIPCLKCGEAITVPRACKHGKKLINCQGTGCTTAHIEEHNAHCIPVTISAPKRPKAPRGLAPEESINLDDVEIAPPALGGSYRSAIDAAHRENDRLAKRRAETLASMTPERLHAMGALTVQLNVAVKSRGGKPARYLEGVPFTEWFSKLEKGPYDNINEWTERLKAMVEGSKTAEEIGYDDEESENEEDACPTPQAEDEGDVSAATQTED</sequence>
<feature type="region of interest" description="Disordered" evidence="1">
    <location>
        <begin position="195"/>
        <end position="234"/>
    </location>
</feature>
<evidence type="ECO:0000313" key="3">
    <source>
        <dbReference type="Proteomes" id="UP000094526"/>
    </source>
</evidence>
<accession>A0A1C1CVH9</accession>
<organism evidence="2 3">
    <name type="scientific">Cladophialophora carrionii</name>
    <dbReference type="NCBI Taxonomy" id="86049"/>
    <lineage>
        <taxon>Eukaryota</taxon>
        <taxon>Fungi</taxon>
        <taxon>Dikarya</taxon>
        <taxon>Ascomycota</taxon>
        <taxon>Pezizomycotina</taxon>
        <taxon>Eurotiomycetes</taxon>
        <taxon>Chaetothyriomycetidae</taxon>
        <taxon>Chaetothyriales</taxon>
        <taxon>Herpotrichiellaceae</taxon>
        <taxon>Cladophialophora</taxon>
    </lineage>
</organism>
<evidence type="ECO:0000256" key="1">
    <source>
        <dbReference type="SAM" id="MobiDB-lite"/>
    </source>
</evidence>